<name>A0A1J4V3T0_9BACT</name>
<dbReference type="STRING" id="1805280.AUJ22_01735"/>
<sequence length="253" mass="29378">MISQHLDKNNLHHAYLIEGVRDEIIPEIFKFLEDLGVKTANNPDFYYMSFDSFKIDDAHNLKSIQYEKSFSLGKKIILISANNFLLEAQNTLLKIFEEPIENTHFFLIVPNKNILLKTLLSRFYLIQIKSNLVEELKYAEKFILMPLKNRLDFIKELLVEEENEDEEDSSIQIQSTRAKALRFLNALEFSLQNKIVINFSGLTLPGIPVRTHTVQNSLQLCFAHIFKIREFINQPGSSVKNLMESIALKIPNF</sequence>
<protein>
    <recommendedName>
        <fullName evidence="3">DNA polymerase III delta N-terminal domain-containing protein</fullName>
    </recommendedName>
</protein>
<reference evidence="1 2" key="1">
    <citation type="journal article" date="2016" name="Environ. Microbiol.">
        <title>Genomic resolution of a cold subsurface aquifer community provides metabolic insights for novel microbes adapted to high CO concentrations.</title>
        <authorList>
            <person name="Probst A.J."/>
            <person name="Castelle C.J."/>
            <person name="Singh A."/>
            <person name="Brown C.T."/>
            <person name="Anantharaman K."/>
            <person name="Sharon I."/>
            <person name="Hug L.A."/>
            <person name="Burstein D."/>
            <person name="Emerson J.B."/>
            <person name="Thomas B.C."/>
            <person name="Banfield J.F."/>
        </authorList>
    </citation>
    <scope>NUCLEOTIDE SEQUENCE [LARGE SCALE GENOMIC DNA]</scope>
    <source>
        <strain evidence="1">CG1_02_31_12</strain>
    </source>
</reference>
<gene>
    <name evidence="1" type="ORF">AUJ22_01735</name>
</gene>
<dbReference type="SUPFAM" id="SSF52540">
    <property type="entry name" value="P-loop containing nucleoside triphosphate hydrolases"/>
    <property type="match status" value="1"/>
</dbReference>
<dbReference type="AlphaFoldDB" id="A0A1J4V3T0"/>
<evidence type="ECO:0000313" key="1">
    <source>
        <dbReference type="EMBL" id="OIO29238.1"/>
    </source>
</evidence>
<comment type="caution">
    <text evidence="1">The sequence shown here is derived from an EMBL/GenBank/DDBJ whole genome shotgun (WGS) entry which is preliminary data.</text>
</comment>
<proteinExistence type="predicted"/>
<dbReference type="Proteomes" id="UP000185769">
    <property type="component" value="Unassembled WGS sequence"/>
</dbReference>
<evidence type="ECO:0000313" key="2">
    <source>
        <dbReference type="Proteomes" id="UP000185769"/>
    </source>
</evidence>
<dbReference type="Gene3D" id="3.40.50.300">
    <property type="entry name" value="P-loop containing nucleotide triphosphate hydrolases"/>
    <property type="match status" value="1"/>
</dbReference>
<organism evidence="1 2">
    <name type="scientific">Candidatus Nomurabacteria bacterium CG1_02_31_12</name>
    <dbReference type="NCBI Taxonomy" id="1805280"/>
    <lineage>
        <taxon>Bacteria</taxon>
        <taxon>Candidatus Nomuraibacteriota</taxon>
    </lineage>
</organism>
<evidence type="ECO:0008006" key="3">
    <source>
        <dbReference type="Google" id="ProtNLM"/>
    </source>
</evidence>
<dbReference type="EMBL" id="MNVM01000029">
    <property type="protein sequence ID" value="OIO29238.1"/>
    <property type="molecule type" value="Genomic_DNA"/>
</dbReference>
<dbReference type="Pfam" id="PF13177">
    <property type="entry name" value="DNA_pol3_delta2"/>
    <property type="match status" value="1"/>
</dbReference>
<accession>A0A1J4V3T0</accession>
<dbReference type="InterPro" id="IPR027417">
    <property type="entry name" value="P-loop_NTPase"/>
</dbReference>